<dbReference type="AlphaFoldDB" id="A0A183D188"/>
<keyword evidence="2" id="KW-1185">Reference proteome</keyword>
<sequence>MEELHVGPAAAVEARQPFQAWQDWTNKNIFTSSIDETLISYQDDQGSATDGMQAQG</sequence>
<evidence type="ECO:0000313" key="2">
    <source>
        <dbReference type="Proteomes" id="UP000271098"/>
    </source>
</evidence>
<dbReference type="EMBL" id="UYRT01003753">
    <property type="protein sequence ID" value="VDK34479.1"/>
    <property type="molecule type" value="Genomic_DNA"/>
</dbReference>
<dbReference type="WBParaSite" id="GPUH_0000248401-mRNA-1">
    <property type="protein sequence ID" value="GPUH_0000248401-mRNA-1"/>
    <property type="gene ID" value="GPUH_0000248401"/>
</dbReference>
<proteinExistence type="predicted"/>
<name>A0A183D188_9BILA</name>
<protein>
    <submittedName>
        <fullName evidence="1 3">Uncharacterized protein</fullName>
    </submittedName>
</protein>
<gene>
    <name evidence="1" type="ORF">GPUH_LOCUS2478</name>
</gene>
<accession>A0A183D188</accession>
<evidence type="ECO:0000313" key="3">
    <source>
        <dbReference type="WBParaSite" id="GPUH_0000248401-mRNA-1"/>
    </source>
</evidence>
<reference evidence="1 2" key="2">
    <citation type="submission" date="2018-11" db="EMBL/GenBank/DDBJ databases">
        <authorList>
            <consortium name="Pathogen Informatics"/>
        </authorList>
    </citation>
    <scope>NUCLEOTIDE SEQUENCE [LARGE SCALE GENOMIC DNA]</scope>
</reference>
<dbReference type="Proteomes" id="UP000271098">
    <property type="component" value="Unassembled WGS sequence"/>
</dbReference>
<reference evidence="3" key="1">
    <citation type="submission" date="2016-06" db="UniProtKB">
        <authorList>
            <consortium name="WormBaseParasite"/>
        </authorList>
    </citation>
    <scope>IDENTIFICATION</scope>
</reference>
<organism evidence="3">
    <name type="scientific">Gongylonema pulchrum</name>
    <dbReference type="NCBI Taxonomy" id="637853"/>
    <lineage>
        <taxon>Eukaryota</taxon>
        <taxon>Metazoa</taxon>
        <taxon>Ecdysozoa</taxon>
        <taxon>Nematoda</taxon>
        <taxon>Chromadorea</taxon>
        <taxon>Rhabditida</taxon>
        <taxon>Spirurina</taxon>
        <taxon>Spiruromorpha</taxon>
        <taxon>Spiruroidea</taxon>
        <taxon>Gongylonematidae</taxon>
        <taxon>Gongylonema</taxon>
    </lineage>
</organism>
<evidence type="ECO:0000313" key="1">
    <source>
        <dbReference type="EMBL" id="VDK34479.1"/>
    </source>
</evidence>